<keyword evidence="2" id="KW-1185">Reference proteome</keyword>
<gene>
    <name evidence="1" type="ORF">GCM10010151_41840</name>
</gene>
<evidence type="ECO:0000313" key="1">
    <source>
        <dbReference type="EMBL" id="GAA0347766.1"/>
    </source>
</evidence>
<accession>A0ABN0WVE1</accession>
<dbReference type="Proteomes" id="UP001501822">
    <property type="component" value="Unassembled WGS sequence"/>
</dbReference>
<organism evidence="1 2">
    <name type="scientific">Actinoallomurus spadix</name>
    <dbReference type="NCBI Taxonomy" id="79912"/>
    <lineage>
        <taxon>Bacteria</taxon>
        <taxon>Bacillati</taxon>
        <taxon>Actinomycetota</taxon>
        <taxon>Actinomycetes</taxon>
        <taxon>Streptosporangiales</taxon>
        <taxon>Thermomonosporaceae</taxon>
        <taxon>Actinoallomurus</taxon>
    </lineage>
</organism>
<comment type="caution">
    <text evidence="1">The sequence shown here is derived from an EMBL/GenBank/DDBJ whole genome shotgun (WGS) entry which is preliminary data.</text>
</comment>
<name>A0ABN0WVE1_9ACTN</name>
<evidence type="ECO:0000313" key="2">
    <source>
        <dbReference type="Proteomes" id="UP001501822"/>
    </source>
</evidence>
<dbReference type="RefSeq" id="WP_252801285.1">
    <property type="nucleotide sequence ID" value="NZ_BAAABM010000037.1"/>
</dbReference>
<proteinExistence type="predicted"/>
<sequence length="243" mass="26920">MTTTTAFENFARTIVERNADHLLNDGPDEQTARAVHNLWKFSETTPILPVYGVAVDLAGFGEAPAYFAGAADDGELYLLLSEVAEQLGMPPWKACAWARQQHLWAIEDQRREDEERGDGRLGYDCLRDLVNLGFDFIADDPEAKPDATGRRWSSYGDWLIAQGRLPALLSVSPWGREFIDNISDHMSIGMRKLAGDQLHDVKTYDTDGNPTGGTAATDLFHTDLTEAEALRKARRGPAAPTDR</sequence>
<dbReference type="EMBL" id="BAAABM010000037">
    <property type="protein sequence ID" value="GAA0347766.1"/>
    <property type="molecule type" value="Genomic_DNA"/>
</dbReference>
<protein>
    <submittedName>
        <fullName evidence="1">Uncharacterized protein</fullName>
    </submittedName>
</protein>
<reference evidence="1 2" key="1">
    <citation type="journal article" date="2019" name="Int. J. Syst. Evol. Microbiol.">
        <title>The Global Catalogue of Microorganisms (GCM) 10K type strain sequencing project: providing services to taxonomists for standard genome sequencing and annotation.</title>
        <authorList>
            <consortium name="The Broad Institute Genomics Platform"/>
            <consortium name="The Broad Institute Genome Sequencing Center for Infectious Disease"/>
            <person name="Wu L."/>
            <person name="Ma J."/>
        </authorList>
    </citation>
    <scope>NUCLEOTIDE SEQUENCE [LARGE SCALE GENOMIC DNA]</scope>
    <source>
        <strain evidence="1 2">JCM 3146</strain>
    </source>
</reference>